<feature type="domain" description="Membrane insertase YidC/Oxa/ALB C-terminal" evidence="12">
    <location>
        <begin position="42"/>
        <end position="316"/>
    </location>
</feature>
<keyword evidence="8" id="KW-0143">Chaperone</keyword>
<feature type="transmembrane region" description="Helical" evidence="11">
    <location>
        <begin position="279"/>
        <end position="302"/>
    </location>
</feature>
<dbReference type="InterPro" id="IPR001708">
    <property type="entry name" value="YidC/ALB3/OXA1/COX18"/>
</dbReference>
<keyword evidence="14" id="KW-1185">Reference proteome</keyword>
<evidence type="ECO:0000256" key="1">
    <source>
        <dbReference type="ARBA" id="ARBA00004651"/>
    </source>
</evidence>
<protein>
    <submittedName>
        <fullName evidence="13">YidC/Oxa1 family membrane protein insertase</fullName>
    </submittedName>
</protein>
<accession>A0A1D3TRS8</accession>
<dbReference type="GO" id="GO:0051205">
    <property type="term" value="P:protein insertion into membrane"/>
    <property type="evidence" value="ECO:0007669"/>
    <property type="project" value="TreeGrafter"/>
</dbReference>
<evidence type="ECO:0000256" key="10">
    <source>
        <dbReference type="SAM" id="MobiDB-lite"/>
    </source>
</evidence>
<dbReference type="GO" id="GO:0005886">
    <property type="term" value="C:plasma membrane"/>
    <property type="evidence" value="ECO:0007669"/>
    <property type="project" value="UniProtKB-SubCell"/>
</dbReference>
<dbReference type="RefSeq" id="WP_091231662.1">
    <property type="nucleotide sequence ID" value="NZ_FMKA01000004.1"/>
</dbReference>
<dbReference type="OrthoDB" id="9780552at2"/>
<dbReference type="NCBIfam" id="TIGR03592">
    <property type="entry name" value="yidC_oxa1_cterm"/>
    <property type="match status" value="1"/>
</dbReference>
<evidence type="ECO:0000256" key="2">
    <source>
        <dbReference type="ARBA" id="ARBA00022448"/>
    </source>
</evidence>
<evidence type="ECO:0000256" key="9">
    <source>
        <dbReference type="RuleBase" id="RU003945"/>
    </source>
</evidence>
<dbReference type="CDD" id="cd20070">
    <property type="entry name" value="5TM_YidC_Alb3"/>
    <property type="match status" value="1"/>
</dbReference>
<reference evidence="13 14" key="1">
    <citation type="submission" date="2016-09" db="EMBL/GenBank/DDBJ databases">
        <authorList>
            <person name="Capua I."/>
            <person name="De Benedictis P."/>
            <person name="Joannis T."/>
            <person name="Lombin L.H."/>
            <person name="Cattoli G."/>
        </authorList>
    </citation>
    <scope>NUCLEOTIDE SEQUENCE [LARGE SCALE GENOMIC DNA]</scope>
    <source>
        <strain evidence="13 14">GluBS11</strain>
    </source>
</reference>
<dbReference type="PANTHER" id="PTHR12428:SF65">
    <property type="entry name" value="CYTOCHROME C OXIDASE ASSEMBLY PROTEIN COX18, MITOCHONDRIAL"/>
    <property type="match status" value="1"/>
</dbReference>
<dbReference type="GO" id="GO:0032977">
    <property type="term" value="F:membrane insertase activity"/>
    <property type="evidence" value="ECO:0007669"/>
    <property type="project" value="InterPro"/>
</dbReference>
<dbReference type="STRING" id="1619234.SAMN05421730_1004198"/>
<evidence type="ECO:0000259" key="12">
    <source>
        <dbReference type="Pfam" id="PF02096"/>
    </source>
</evidence>
<dbReference type="InterPro" id="IPR047196">
    <property type="entry name" value="YidC_ALB_C"/>
</dbReference>
<evidence type="ECO:0000256" key="4">
    <source>
        <dbReference type="ARBA" id="ARBA00022692"/>
    </source>
</evidence>
<organism evidence="13 14">
    <name type="scientific">Anaerobium acetethylicum</name>
    <dbReference type="NCBI Taxonomy" id="1619234"/>
    <lineage>
        <taxon>Bacteria</taxon>
        <taxon>Bacillati</taxon>
        <taxon>Bacillota</taxon>
        <taxon>Clostridia</taxon>
        <taxon>Lachnospirales</taxon>
        <taxon>Lachnospiraceae</taxon>
        <taxon>Anaerobium</taxon>
    </lineage>
</organism>
<evidence type="ECO:0000256" key="5">
    <source>
        <dbReference type="ARBA" id="ARBA00022927"/>
    </source>
</evidence>
<sequence length="416" mass="46185">MLGVLLTQSSTPIIGPVAKVLGWVFNGIFKFLSGTFGIENIGLCIIIFTFLIYTFLIPMTMKQQKFSKLNVLMNPEIQEIAKKYKGKKDNDSMMKMQAEQKEIYEKYGTSPTGGCLQLLIQMPIMFALYQVIYNVPAYVTSIREAYAPLVNGIMETKGYEKVMTAIGETLKMTAKTDYGTENGIIDVLYKFKATNWTELADKFPGLTDVISDTSSKMAHMNQFIGGISIAESPMTNLLSIAILIPILSGLTQWVQVKLMPTAATNDESQMANTMKSMNVMMPLMSVFFTFTMPIGLGLYWVAGGVFRCIQQIIINKYMDRMDVEELLKKNLEKANKKREKKGLPPQKLSSTAGANARNIPEAKSPETPKKTNLSSQASKSSTTDSTELYKSTSDSKKGSIASKAGMVKKYNEDSKK</sequence>
<feature type="compositionally biased region" description="Low complexity" evidence="10">
    <location>
        <begin position="371"/>
        <end position="386"/>
    </location>
</feature>
<name>A0A1D3TRS8_9FIRM</name>
<dbReference type="Pfam" id="PF02096">
    <property type="entry name" value="60KD_IMP"/>
    <property type="match status" value="1"/>
</dbReference>
<gene>
    <name evidence="13" type="ORF">SAMN05421730_1004198</name>
</gene>
<evidence type="ECO:0000256" key="8">
    <source>
        <dbReference type="ARBA" id="ARBA00023186"/>
    </source>
</evidence>
<keyword evidence="6 11" id="KW-1133">Transmembrane helix</keyword>
<dbReference type="InterPro" id="IPR028055">
    <property type="entry name" value="YidC/Oxa/ALB_C"/>
</dbReference>
<dbReference type="Proteomes" id="UP000199315">
    <property type="component" value="Unassembled WGS sequence"/>
</dbReference>
<evidence type="ECO:0000256" key="3">
    <source>
        <dbReference type="ARBA" id="ARBA00022475"/>
    </source>
</evidence>
<evidence type="ECO:0000256" key="6">
    <source>
        <dbReference type="ARBA" id="ARBA00022989"/>
    </source>
</evidence>
<comment type="subcellular location">
    <subcellularLocation>
        <location evidence="1">Cell membrane</location>
        <topology evidence="1">Multi-pass membrane protein</topology>
    </subcellularLocation>
    <subcellularLocation>
        <location evidence="9">Membrane</location>
        <topology evidence="9">Multi-pass membrane protein</topology>
    </subcellularLocation>
</comment>
<comment type="similarity">
    <text evidence="9">Belongs to the OXA1/ALB3/YidC family.</text>
</comment>
<feature type="region of interest" description="Disordered" evidence="10">
    <location>
        <begin position="334"/>
        <end position="416"/>
    </location>
</feature>
<keyword evidence="7 11" id="KW-0472">Membrane</keyword>
<evidence type="ECO:0000313" key="14">
    <source>
        <dbReference type="Proteomes" id="UP000199315"/>
    </source>
</evidence>
<dbReference type="EMBL" id="FMKA01000004">
    <property type="protein sequence ID" value="SCP96444.1"/>
    <property type="molecule type" value="Genomic_DNA"/>
</dbReference>
<evidence type="ECO:0000313" key="13">
    <source>
        <dbReference type="EMBL" id="SCP96444.1"/>
    </source>
</evidence>
<keyword evidence="3" id="KW-1003">Cell membrane</keyword>
<dbReference type="GO" id="GO:0015031">
    <property type="term" value="P:protein transport"/>
    <property type="evidence" value="ECO:0007669"/>
    <property type="project" value="UniProtKB-KW"/>
</dbReference>
<dbReference type="PANTHER" id="PTHR12428">
    <property type="entry name" value="OXA1"/>
    <property type="match status" value="1"/>
</dbReference>
<keyword evidence="5" id="KW-0653">Protein transport</keyword>
<proteinExistence type="inferred from homology"/>
<feature type="transmembrane region" description="Helical" evidence="11">
    <location>
        <begin position="40"/>
        <end position="59"/>
    </location>
</feature>
<keyword evidence="4 9" id="KW-0812">Transmembrane</keyword>
<dbReference type="AlphaFoldDB" id="A0A1D3TRS8"/>
<evidence type="ECO:0000256" key="7">
    <source>
        <dbReference type="ARBA" id="ARBA00023136"/>
    </source>
</evidence>
<evidence type="ECO:0000256" key="11">
    <source>
        <dbReference type="SAM" id="Phobius"/>
    </source>
</evidence>
<keyword evidence="2" id="KW-0813">Transport</keyword>